<evidence type="ECO:0000313" key="8">
    <source>
        <dbReference type="Proteomes" id="UP001189619"/>
    </source>
</evidence>
<protein>
    <submittedName>
        <fullName evidence="7">ABC transporter substrate-binding protein</fullName>
    </submittedName>
</protein>
<dbReference type="InterPro" id="IPR000709">
    <property type="entry name" value="Leu_Ile_Val-bd"/>
</dbReference>
<gene>
    <name evidence="7" type="ORF">BSPP4475_17680</name>
</gene>
<dbReference type="Gene3D" id="3.40.50.2300">
    <property type="match status" value="2"/>
</dbReference>
<dbReference type="SUPFAM" id="SSF53822">
    <property type="entry name" value="Periplasmic binding protein-like I"/>
    <property type="match status" value="1"/>
</dbReference>
<reference evidence="7" key="1">
    <citation type="submission" date="2023-07" db="EMBL/GenBank/DDBJ databases">
        <authorList>
            <person name="Ivanov I."/>
            <person name="Teneva D."/>
            <person name="Stoikov I."/>
        </authorList>
    </citation>
    <scope>NUCLEOTIDE SEQUENCE</scope>
    <source>
        <strain evidence="7">4475</strain>
    </source>
</reference>
<dbReference type="PRINTS" id="PR00337">
    <property type="entry name" value="LEUILEVALBP"/>
</dbReference>
<sequence length="390" mass="41445">MSLRKASLLLTGLVSLALIVSACGGNSSGSGGTGGSGGGGDTIKIGWFGPLTGPTATDGTHSRDAALLAVEQVNAAGGIDGKKVELIAEDDQGKPEEALKAVQKLINSNKVVAIVGGAYSGPSKTVAPKVQEAKVPMTVAYAVHPEITNGGDYVNRIIYTGPIQGKAMADYAVNDLGKKKFAVLYVDIDYGQSIFGAFKEEAKKLGADIVIDRPFKMGDKDFSSLLTAVKAANPDALYIVGYYNEAAAIVKQAREAGITAQLLGVDGFDSPKYLELGKENTEDSVFTTSFYTTDQREVVQKFVKAWKEKYQGEPDMLSSQSYDAAMVILEALKKAGPDREKLAQAINETKDFEGTSGKISFGPDHEVIKPVIFMTVKDGTFQFVTSKVYH</sequence>
<keyword evidence="4" id="KW-0029">Amino-acid transport</keyword>
<name>A0AA48MA88_9BACL</name>
<comment type="similarity">
    <text evidence="1">Belongs to the leucine-binding protein family.</text>
</comment>
<dbReference type="AlphaFoldDB" id="A0AA48MA88"/>
<dbReference type="Proteomes" id="UP001189619">
    <property type="component" value="Chromosome"/>
</dbReference>
<dbReference type="InterPro" id="IPR051010">
    <property type="entry name" value="BCAA_transport"/>
</dbReference>
<evidence type="ECO:0000313" key="7">
    <source>
        <dbReference type="EMBL" id="CAJ1004145.1"/>
    </source>
</evidence>
<dbReference type="PANTHER" id="PTHR30483">
    <property type="entry name" value="LEUCINE-SPECIFIC-BINDING PROTEIN"/>
    <property type="match status" value="1"/>
</dbReference>
<dbReference type="PANTHER" id="PTHR30483:SF6">
    <property type="entry name" value="PERIPLASMIC BINDING PROTEIN OF ABC TRANSPORTER FOR NATURAL AMINO ACIDS"/>
    <property type="match status" value="1"/>
</dbReference>
<dbReference type="KEGG" id="bayd:BSPP4475_17680"/>
<evidence type="ECO:0000256" key="1">
    <source>
        <dbReference type="ARBA" id="ARBA00010062"/>
    </source>
</evidence>
<keyword evidence="8" id="KW-1185">Reference proteome</keyword>
<keyword evidence="2" id="KW-0813">Transport</keyword>
<dbReference type="EMBL" id="OY569118">
    <property type="protein sequence ID" value="CAJ1004145.1"/>
    <property type="molecule type" value="Genomic_DNA"/>
</dbReference>
<evidence type="ECO:0000256" key="4">
    <source>
        <dbReference type="ARBA" id="ARBA00022970"/>
    </source>
</evidence>
<proteinExistence type="inferred from homology"/>
<keyword evidence="3 5" id="KW-0732">Signal</keyword>
<dbReference type="PROSITE" id="PS51257">
    <property type="entry name" value="PROKAR_LIPOPROTEIN"/>
    <property type="match status" value="1"/>
</dbReference>
<dbReference type="CDD" id="cd19981">
    <property type="entry name" value="PBP1_ABC_HAAT-like"/>
    <property type="match status" value="1"/>
</dbReference>
<feature type="domain" description="Leucine-binding protein" evidence="6">
    <location>
        <begin position="42"/>
        <end position="379"/>
    </location>
</feature>
<evidence type="ECO:0000256" key="5">
    <source>
        <dbReference type="SAM" id="SignalP"/>
    </source>
</evidence>
<dbReference type="GO" id="GO:0006865">
    <property type="term" value="P:amino acid transport"/>
    <property type="evidence" value="ECO:0007669"/>
    <property type="project" value="UniProtKB-KW"/>
</dbReference>
<accession>A0AA48MA88</accession>
<dbReference type="InterPro" id="IPR028081">
    <property type="entry name" value="Leu-bd"/>
</dbReference>
<dbReference type="InterPro" id="IPR028082">
    <property type="entry name" value="Peripla_BP_I"/>
</dbReference>
<organism evidence="7 8">
    <name type="scientific">Brevibacillus aydinogluensis</name>
    <dbReference type="NCBI Taxonomy" id="927786"/>
    <lineage>
        <taxon>Bacteria</taxon>
        <taxon>Bacillati</taxon>
        <taxon>Bacillota</taxon>
        <taxon>Bacilli</taxon>
        <taxon>Bacillales</taxon>
        <taxon>Paenibacillaceae</taxon>
        <taxon>Brevibacillus</taxon>
    </lineage>
</organism>
<evidence type="ECO:0000256" key="2">
    <source>
        <dbReference type="ARBA" id="ARBA00022448"/>
    </source>
</evidence>
<feature type="signal peptide" evidence="5">
    <location>
        <begin position="1"/>
        <end position="22"/>
    </location>
</feature>
<feature type="chain" id="PRO_5041329906" evidence="5">
    <location>
        <begin position="23"/>
        <end position="390"/>
    </location>
</feature>
<dbReference type="Pfam" id="PF13458">
    <property type="entry name" value="Peripla_BP_6"/>
    <property type="match status" value="1"/>
</dbReference>
<evidence type="ECO:0000259" key="6">
    <source>
        <dbReference type="Pfam" id="PF13458"/>
    </source>
</evidence>
<evidence type="ECO:0000256" key="3">
    <source>
        <dbReference type="ARBA" id="ARBA00022729"/>
    </source>
</evidence>